<dbReference type="GO" id="GO:0008168">
    <property type="term" value="F:methyltransferase activity"/>
    <property type="evidence" value="ECO:0007669"/>
    <property type="project" value="UniProtKB-KW"/>
</dbReference>
<reference evidence="3 4" key="1">
    <citation type="submission" date="2021-07" db="EMBL/GenBank/DDBJ databases">
        <title>Karlodiniumbacter phycospheric gen. nov., sp. nov., a phycosphere bacterium isolated from karlodinium veneficum.</title>
        <authorList>
            <person name="Peng Y."/>
            <person name="Jiang L."/>
            <person name="Lee J."/>
        </authorList>
    </citation>
    <scope>NUCLEOTIDE SEQUENCE</scope>
    <source>
        <strain evidence="3 4">N5</strain>
    </source>
</reference>
<dbReference type="Proteomes" id="UP000693972">
    <property type="component" value="Unassembled WGS sequence"/>
</dbReference>
<evidence type="ECO:0000313" key="2">
    <source>
        <dbReference type="EMBL" id="MBY4894365.1"/>
    </source>
</evidence>
<dbReference type="PANTHER" id="PTHR34203:SF15">
    <property type="entry name" value="SLL1173 PROTEIN"/>
    <property type="match status" value="1"/>
</dbReference>
<dbReference type="Pfam" id="PF05050">
    <property type="entry name" value="Methyltransf_21"/>
    <property type="match status" value="1"/>
</dbReference>
<feature type="domain" description="Methyltransferase FkbM" evidence="1">
    <location>
        <begin position="38"/>
        <end position="178"/>
    </location>
</feature>
<dbReference type="PANTHER" id="PTHR34203">
    <property type="entry name" value="METHYLTRANSFERASE, FKBM FAMILY PROTEIN"/>
    <property type="match status" value="1"/>
</dbReference>
<sequence>MRSALGRSFDVYYRDVARTQRMDRLNAAFIGPGDLAFDIGAHVGDRTASFRRLGARVVTLEPQPHVFRALRLIHGRDPGVVLHCAAAGAQAGEVDMHLNTLNPTVSTASRALIKAAPGAEAWADQTWDKTIRVPVVPLDRLIETHGLPAFIKIDVEGFEAEVLAGLSTPVRALSFEVTTIQRDVASACLTRIADLGPYEFAFSLGEGHVLQKGGWVAARAMEAMLHNLPTSANSGDVYARLKDWRPRQDSNLQPAP</sequence>
<gene>
    <name evidence="2" type="ORF">KUL25_16530</name>
    <name evidence="3" type="ORF">KUL25_16535</name>
</gene>
<keyword evidence="3" id="KW-0489">Methyltransferase</keyword>
<name>A0A975U0B4_9RHOB</name>
<protein>
    <submittedName>
        <fullName evidence="3">FkbM family methyltransferase</fullName>
    </submittedName>
</protein>
<dbReference type="NCBIfam" id="TIGR01444">
    <property type="entry name" value="fkbM_fam"/>
    <property type="match status" value="1"/>
</dbReference>
<keyword evidence="4" id="KW-1185">Reference proteome</keyword>
<keyword evidence="3" id="KW-0808">Transferase</keyword>
<accession>A0A975U0B4</accession>
<dbReference type="AlphaFoldDB" id="A0A975U0B4"/>
<organism evidence="3">
    <name type="scientific">Gymnodinialimonas phycosphaerae</name>
    <dbReference type="NCBI Taxonomy" id="2841589"/>
    <lineage>
        <taxon>Bacteria</taxon>
        <taxon>Pseudomonadati</taxon>
        <taxon>Pseudomonadota</taxon>
        <taxon>Alphaproteobacteria</taxon>
        <taxon>Rhodobacterales</taxon>
        <taxon>Paracoccaceae</taxon>
        <taxon>Gymnodinialimonas</taxon>
    </lineage>
</organism>
<dbReference type="EMBL" id="JAIMBW010000001">
    <property type="protein sequence ID" value="MBY4894365.1"/>
    <property type="molecule type" value="Genomic_DNA"/>
</dbReference>
<evidence type="ECO:0000313" key="4">
    <source>
        <dbReference type="Proteomes" id="UP000693972"/>
    </source>
</evidence>
<dbReference type="InterPro" id="IPR052514">
    <property type="entry name" value="SAM-dependent_MTase"/>
</dbReference>
<proteinExistence type="predicted"/>
<dbReference type="GO" id="GO:0032259">
    <property type="term" value="P:methylation"/>
    <property type="evidence" value="ECO:0007669"/>
    <property type="project" value="UniProtKB-KW"/>
</dbReference>
<dbReference type="Gene3D" id="3.40.50.150">
    <property type="entry name" value="Vaccinia Virus protein VP39"/>
    <property type="match status" value="1"/>
</dbReference>
<dbReference type="InterPro" id="IPR029063">
    <property type="entry name" value="SAM-dependent_MTases_sf"/>
</dbReference>
<dbReference type="EMBL" id="CP078073">
    <property type="protein sequence ID" value="QXL90091.1"/>
    <property type="molecule type" value="Genomic_DNA"/>
</dbReference>
<dbReference type="InterPro" id="IPR006342">
    <property type="entry name" value="FkbM_mtfrase"/>
</dbReference>
<evidence type="ECO:0000259" key="1">
    <source>
        <dbReference type="Pfam" id="PF05050"/>
    </source>
</evidence>
<evidence type="ECO:0000313" key="3">
    <source>
        <dbReference type="EMBL" id="QXL90091.1"/>
    </source>
</evidence>
<dbReference type="SUPFAM" id="SSF53335">
    <property type="entry name" value="S-adenosyl-L-methionine-dependent methyltransferases"/>
    <property type="match status" value="1"/>
</dbReference>